<gene>
    <name evidence="1" type="ORF">C1H76_5217</name>
</gene>
<name>A0A4U7AYS2_9PEZI</name>
<sequence>MSSLETNMRTTTEAFLSSFNGDWQPTATLSLRSADCKHTFLPASLGTAPKSKDEWAAYFKNVAPLIKGAKMTINDYLPAPSERRAVCRSSMVASTPVGEFRNEYVWFFTFDESGEHVTDIVEFLDSVATRDIRSRLGEAGLLGRH</sequence>
<evidence type="ECO:0000313" key="2">
    <source>
        <dbReference type="Proteomes" id="UP000308133"/>
    </source>
</evidence>
<dbReference type="AlphaFoldDB" id="A0A4U7AYS2"/>
<dbReference type="SUPFAM" id="SSF54427">
    <property type="entry name" value="NTF2-like"/>
    <property type="match status" value="1"/>
</dbReference>
<dbReference type="Gene3D" id="3.10.450.50">
    <property type="match status" value="1"/>
</dbReference>
<dbReference type="InterPro" id="IPR032710">
    <property type="entry name" value="NTF2-like_dom_sf"/>
</dbReference>
<protein>
    <recommendedName>
        <fullName evidence="3">SnoaL-like domain-containing protein</fullName>
    </recommendedName>
</protein>
<dbReference type="PANTHER" id="PTHR39598">
    <property type="entry name" value="AUSTINOL SYNTHESIS PROTEIN F-RELATED"/>
    <property type="match status" value="1"/>
</dbReference>
<evidence type="ECO:0000313" key="1">
    <source>
        <dbReference type="EMBL" id="TKX22435.1"/>
    </source>
</evidence>
<proteinExistence type="predicted"/>
<dbReference type="InterPro" id="IPR050977">
    <property type="entry name" value="Fungal_Meroterpenoid_Isomerase"/>
</dbReference>
<dbReference type="PANTHER" id="PTHR39598:SF1">
    <property type="entry name" value="AUSTINOID BIOSYNTHESIS CLUSTERS PROTEIN F-RELATED"/>
    <property type="match status" value="1"/>
</dbReference>
<dbReference type="EMBL" id="PTQR01000066">
    <property type="protein sequence ID" value="TKX22435.1"/>
    <property type="molecule type" value="Genomic_DNA"/>
</dbReference>
<comment type="caution">
    <text evidence="1">The sequence shown here is derived from an EMBL/GenBank/DDBJ whole genome shotgun (WGS) entry which is preliminary data.</text>
</comment>
<dbReference type="Proteomes" id="UP000308133">
    <property type="component" value="Unassembled WGS sequence"/>
</dbReference>
<reference evidence="1 2" key="1">
    <citation type="submission" date="2018-02" db="EMBL/GenBank/DDBJ databases">
        <title>Draft genome sequences of Elsinoe sp., causing black scab on jojoba.</title>
        <authorList>
            <person name="Stodart B."/>
            <person name="Jeffress S."/>
            <person name="Ash G."/>
            <person name="Arun Chinnappa K."/>
        </authorList>
    </citation>
    <scope>NUCLEOTIDE SEQUENCE [LARGE SCALE GENOMIC DNA]</scope>
    <source>
        <strain evidence="1 2">Hillstone_2</strain>
    </source>
</reference>
<organism evidence="1 2">
    <name type="scientific">Elsinoe australis</name>
    <dbReference type="NCBI Taxonomy" id="40998"/>
    <lineage>
        <taxon>Eukaryota</taxon>
        <taxon>Fungi</taxon>
        <taxon>Dikarya</taxon>
        <taxon>Ascomycota</taxon>
        <taxon>Pezizomycotina</taxon>
        <taxon>Dothideomycetes</taxon>
        <taxon>Dothideomycetidae</taxon>
        <taxon>Myriangiales</taxon>
        <taxon>Elsinoaceae</taxon>
        <taxon>Elsinoe</taxon>
    </lineage>
</organism>
<evidence type="ECO:0008006" key="3">
    <source>
        <dbReference type="Google" id="ProtNLM"/>
    </source>
</evidence>
<accession>A0A4U7AYS2</accession>